<sequence>MSHYKNNFHHFNSIFTIHTLLQKNKRISLSLSHPCP</sequence>
<dbReference type="EMBL" id="GBXM01049079">
    <property type="protein sequence ID" value="JAH59498.1"/>
    <property type="molecule type" value="Transcribed_RNA"/>
</dbReference>
<reference evidence="1" key="1">
    <citation type="submission" date="2014-11" db="EMBL/GenBank/DDBJ databases">
        <authorList>
            <person name="Amaro Gonzalez C."/>
        </authorList>
    </citation>
    <scope>NUCLEOTIDE SEQUENCE</scope>
</reference>
<protein>
    <submittedName>
        <fullName evidence="1">Uncharacterized protein</fullName>
    </submittedName>
</protein>
<dbReference type="AlphaFoldDB" id="A0A0E9U3F5"/>
<accession>A0A0E9U3F5</accession>
<organism evidence="1">
    <name type="scientific">Anguilla anguilla</name>
    <name type="common">European freshwater eel</name>
    <name type="synonym">Muraena anguilla</name>
    <dbReference type="NCBI Taxonomy" id="7936"/>
    <lineage>
        <taxon>Eukaryota</taxon>
        <taxon>Metazoa</taxon>
        <taxon>Chordata</taxon>
        <taxon>Craniata</taxon>
        <taxon>Vertebrata</taxon>
        <taxon>Euteleostomi</taxon>
        <taxon>Actinopterygii</taxon>
        <taxon>Neopterygii</taxon>
        <taxon>Teleostei</taxon>
        <taxon>Anguilliformes</taxon>
        <taxon>Anguillidae</taxon>
        <taxon>Anguilla</taxon>
    </lineage>
</organism>
<evidence type="ECO:0000313" key="1">
    <source>
        <dbReference type="EMBL" id="JAH59498.1"/>
    </source>
</evidence>
<reference evidence="1" key="2">
    <citation type="journal article" date="2015" name="Fish Shellfish Immunol.">
        <title>Early steps in the European eel (Anguilla anguilla)-Vibrio vulnificus interaction in the gills: Role of the RtxA13 toxin.</title>
        <authorList>
            <person name="Callol A."/>
            <person name="Pajuelo D."/>
            <person name="Ebbesson L."/>
            <person name="Teles M."/>
            <person name="MacKenzie S."/>
            <person name="Amaro C."/>
        </authorList>
    </citation>
    <scope>NUCLEOTIDE SEQUENCE</scope>
</reference>
<name>A0A0E9U3F5_ANGAN</name>
<proteinExistence type="predicted"/>